<dbReference type="SMART" id="SM00831">
    <property type="entry name" value="Cation_ATPase_N"/>
    <property type="match status" value="1"/>
</dbReference>
<feature type="transmembrane region" description="Helical" evidence="10">
    <location>
        <begin position="706"/>
        <end position="725"/>
    </location>
</feature>
<dbReference type="Pfam" id="PF00689">
    <property type="entry name" value="Cation_ATPase_C"/>
    <property type="match status" value="1"/>
</dbReference>
<dbReference type="InterPro" id="IPR050510">
    <property type="entry name" value="Cation_transp_ATPase_P-type"/>
</dbReference>
<dbReference type="GO" id="GO:0005886">
    <property type="term" value="C:plasma membrane"/>
    <property type="evidence" value="ECO:0007669"/>
    <property type="project" value="UniProtKB-SubCell"/>
</dbReference>
<dbReference type="InParanoid" id="A0A5R8QA26"/>
<protein>
    <submittedName>
        <fullName evidence="12">HAD family hydrolase</fullName>
    </submittedName>
</protein>
<feature type="transmembrane region" description="Helical" evidence="10">
    <location>
        <begin position="776"/>
        <end position="793"/>
    </location>
</feature>
<dbReference type="SUPFAM" id="SSF81660">
    <property type="entry name" value="Metal cation-transporting ATPase, ATP-binding domain N"/>
    <property type="match status" value="1"/>
</dbReference>
<feature type="transmembrane region" description="Helical" evidence="10">
    <location>
        <begin position="814"/>
        <end position="835"/>
    </location>
</feature>
<dbReference type="InterPro" id="IPR023298">
    <property type="entry name" value="ATPase_P-typ_TM_dom_sf"/>
</dbReference>
<feature type="transmembrane region" description="Helical" evidence="10">
    <location>
        <begin position="51"/>
        <end position="69"/>
    </location>
</feature>
<evidence type="ECO:0000256" key="1">
    <source>
        <dbReference type="ARBA" id="ARBA00004651"/>
    </source>
</evidence>
<keyword evidence="13" id="KW-1185">Reference proteome</keyword>
<dbReference type="Gene3D" id="1.20.1110.10">
    <property type="entry name" value="Calcium-transporting ATPase, transmembrane domain"/>
    <property type="match status" value="1"/>
</dbReference>
<comment type="similarity">
    <text evidence="2">Belongs to the cation transport ATPase (P-type) (TC 3.A.3) family. Type IIA subfamily.</text>
</comment>
<dbReference type="Gene3D" id="3.40.1110.10">
    <property type="entry name" value="Calcium-transporting ATPase, cytoplasmic domain N"/>
    <property type="match status" value="1"/>
</dbReference>
<keyword evidence="12" id="KW-0378">Hydrolase</keyword>
<evidence type="ECO:0000256" key="6">
    <source>
        <dbReference type="ARBA" id="ARBA00022840"/>
    </source>
</evidence>
<evidence type="ECO:0000256" key="3">
    <source>
        <dbReference type="ARBA" id="ARBA00022475"/>
    </source>
</evidence>
<evidence type="ECO:0000256" key="4">
    <source>
        <dbReference type="ARBA" id="ARBA00022692"/>
    </source>
</evidence>
<dbReference type="PANTHER" id="PTHR43294:SF21">
    <property type="entry name" value="CATION TRANSPORTING ATPASE"/>
    <property type="match status" value="1"/>
</dbReference>
<feature type="transmembrane region" description="Helical" evidence="10">
    <location>
        <begin position="841"/>
        <end position="863"/>
    </location>
</feature>
<dbReference type="GO" id="GO:0036376">
    <property type="term" value="P:sodium ion export across plasma membrane"/>
    <property type="evidence" value="ECO:0007669"/>
    <property type="project" value="TreeGrafter"/>
</dbReference>
<feature type="transmembrane region" description="Helical" evidence="10">
    <location>
        <begin position="75"/>
        <end position="95"/>
    </location>
</feature>
<evidence type="ECO:0000313" key="13">
    <source>
        <dbReference type="Proteomes" id="UP000306912"/>
    </source>
</evidence>
<dbReference type="SUPFAM" id="SSF81653">
    <property type="entry name" value="Calcium ATPase, transduction domain A"/>
    <property type="match status" value="1"/>
</dbReference>
<dbReference type="EMBL" id="VBWP01000008">
    <property type="protein sequence ID" value="TLG72499.1"/>
    <property type="molecule type" value="Genomic_DNA"/>
</dbReference>
<dbReference type="Pfam" id="PF00122">
    <property type="entry name" value="E1-E2_ATPase"/>
    <property type="match status" value="1"/>
</dbReference>
<dbReference type="OrthoDB" id="9760364at2"/>
<dbReference type="InterPro" id="IPR023214">
    <property type="entry name" value="HAD_sf"/>
</dbReference>
<dbReference type="NCBIfam" id="TIGR01494">
    <property type="entry name" value="ATPase_P-type"/>
    <property type="match status" value="3"/>
</dbReference>
<keyword evidence="7" id="KW-1278">Translocase</keyword>
<keyword evidence="6" id="KW-0067">ATP-binding</keyword>
<dbReference type="InterPro" id="IPR006068">
    <property type="entry name" value="ATPase_P-typ_cation-transptr_C"/>
</dbReference>
<accession>A0A5R8QA26</accession>
<dbReference type="Pfam" id="PF13246">
    <property type="entry name" value="Cation_ATPase"/>
    <property type="match status" value="1"/>
</dbReference>
<keyword evidence="5" id="KW-0547">Nucleotide-binding</keyword>
<dbReference type="AlphaFoldDB" id="A0A5R8QA26"/>
<dbReference type="GO" id="GO:0016887">
    <property type="term" value="F:ATP hydrolysis activity"/>
    <property type="evidence" value="ECO:0007669"/>
    <property type="project" value="InterPro"/>
</dbReference>
<dbReference type="InterPro" id="IPR059000">
    <property type="entry name" value="ATPase_P-type_domA"/>
</dbReference>
<feature type="transmembrane region" description="Helical" evidence="10">
    <location>
        <begin position="674"/>
        <end position="694"/>
    </location>
</feature>
<dbReference type="InterPro" id="IPR004014">
    <property type="entry name" value="ATPase_P-typ_cation-transptr_N"/>
</dbReference>
<feature type="transmembrane region" description="Helical" evidence="10">
    <location>
        <begin position="284"/>
        <end position="302"/>
    </location>
</feature>
<evidence type="ECO:0000256" key="7">
    <source>
        <dbReference type="ARBA" id="ARBA00022967"/>
    </source>
</evidence>
<dbReference type="SUPFAM" id="SSF56784">
    <property type="entry name" value="HAD-like"/>
    <property type="match status" value="1"/>
</dbReference>
<dbReference type="PRINTS" id="PR00120">
    <property type="entry name" value="HATPASE"/>
</dbReference>
<dbReference type="Gene3D" id="3.40.50.1000">
    <property type="entry name" value="HAD superfamily/HAD-like"/>
    <property type="match status" value="1"/>
</dbReference>
<dbReference type="Pfam" id="PF00690">
    <property type="entry name" value="Cation_ATPase_N"/>
    <property type="match status" value="1"/>
</dbReference>
<keyword evidence="8 10" id="KW-1133">Transmembrane helix</keyword>
<comment type="caution">
    <text evidence="12">The sequence shown here is derived from an EMBL/GenBank/DDBJ whole genome shotgun (WGS) entry which is preliminary data.</text>
</comment>
<dbReference type="PANTHER" id="PTHR43294">
    <property type="entry name" value="SODIUM/POTASSIUM-TRANSPORTING ATPASE SUBUNIT ALPHA"/>
    <property type="match status" value="1"/>
</dbReference>
<dbReference type="FunFam" id="3.40.50.1000:FF:000001">
    <property type="entry name" value="Phospholipid-transporting ATPase IC"/>
    <property type="match status" value="1"/>
</dbReference>
<dbReference type="Gene3D" id="2.70.150.10">
    <property type="entry name" value="Calcium-transporting ATPase, cytoplasmic transduction domain A"/>
    <property type="match status" value="1"/>
</dbReference>
<feature type="domain" description="Cation-transporting P-type ATPase N-terminal" evidence="11">
    <location>
        <begin position="2"/>
        <end position="75"/>
    </location>
</feature>
<reference evidence="12 13" key="1">
    <citation type="submission" date="2019-05" db="EMBL/GenBank/DDBJ databases">
        <title>Culicoidintestinum kansasii gen. nov., sp. nov. from the gastrointestinal tract of the biting midge, Culicoides sonorensis.</title>
        <authorList>
            <person name="Neupane S."/>
            <person name="Ghosh A."/>
            <person name="Gunther S."/>
            <person name="Martin K."/>
            <person name="Zurek L."/>
        </authorList>
    </citation>
    <scope>NUCLEOTIDE SEQUENCE [LARGE SCALE GENOMIC DNA]</scope>
    <source>
        <strain evidence="12 13">CS-1</strain>
    </source>
</reference>
<dbReference type="GO" id="GO:1902600">
    <property type="term" value="P:proton transmembrane transport"/>
    <property type="evidence" value="ECO:0007669"/>
    <property type="project" value="TreeGrafter"/>
</dbReference>
<keyword evidence="9 10" id="KW-0472">Membrane</keyword>
<dbReference type="RefSeq" id="WP_138191523.1">
    <property type="nucleotide sequence ID" value="NZ_VBWP01000008.1"/>
</dbReference>
<dbReference type="GO" id="GO:1990573">
    <property type="term" value="P:potassium ion import across plasma membrane"/>
    <property type="evidence" value="ECO:0007669"/>
    <property type="project" value="TreeGrafter"/>
</dbReference>
<evidence type="ECO:0000313" key="12">
    <source>
        <dbReference type="EMBL" id="TLG72499.1"/>
    </source>
</evidence>
<dbReference type="GO" id="GO:0005524">
    <property type="term" value="F:ATP binding"/>
    <property type="evidence" value="ECO:0007669"/>
    <property type="project" value="UniProtKB-KW"/>
</dbReference>
<evidence type="ECO:0000259" key="11">
    <source>
        <dbReference type="SMART" id="SM00831"/>
    </source>
</evidence>
<evidence type="ECO:0000256" key="9">
    <source>
        <dbReference type="ARBA" id="ARBA00023136"/>
    </source>
</evidence>
<dbReference type="FunFam" id="3.40.50.1000:FF:000028">
    <property type="entry name" value="Calcium-transporting P-type ATPase, putative"/>
    <property type="match status" value="1"/>
</dbReference>
<organism evidence="12 13">
    <name type="scientific">Culicoidibacter larvae</name>
    <dbReference type="NCBI Taxonomy" id="2579976"/>
    <lineage>
        <taxon>Bacteria</taxon>
        <taxon>Bacillati</taxon>
        <taxon>Bacillota</taxon>
        <taxon>Culicoidibacteria</taxon>
        <taxon>Culicoidibacterales</taxon>
        <taxon>Culicoidibacteraceae</taxon>
        <taxon>Culicoidibacter</taxon>
    </lineage>
</organism>
<dbReference type="InterPro" id="IPR036412">
    <property type="entry name" value="HAD-like_sf"/>
</dbReference>
<dbReference type="PROSITE" id="PS00154">
    <property type="entry name" value="ATPASE_E1_E2"/>
    <property type="match status" value="1"/>
</dbReference>
<sequence length="875" mass="95598">MKWYQETSSDVINEVKSDVSGLKAVDREQRFIEDGPNELTKKKEDSEIKKFLLHFNDLLIYVLIGAGILKAVVGSYIDMTIIFAVVIINALIGYVQERKATSSLSGLNELLSEKTTILVNGEKRVVDSNTLVVGDIVLLTPGNIVPADLRIIDSYSLVVEEAILTGESTPVNKVSEAIMAEADLGDRINIAFSGTLVNSGNGKGIVIATGDDTELGKISQHLNNVTKAETPLIRKMNQLNKQIFYILLVLMAFLFVFSFFFRSYTGTELVAAMIALAVSAVPEGLPAVLSIILSVGVTRMAVKKAIIKKMPAVETLGSMSVICSDKTGTLTKNEMTVLSVITRDEVMHFADTSEVSDIYDVNVNDARMKLIETALYCNDTKIDYHNGKREVIGNPTEGALLEFANQVCLERNEHLLYKIPFDSTYKYMAVLVEVDGQKFIYMKGAPDVVLEMTASQLEAGKSTAIDTVYWEQEITRHAEMGQRMLAAAYKEMPADCESISHKDLANGLVLVGLYGIIDPPKKEAIIATAICHEAGINVKMITGDHRDTAVAIAKEIGLEHYNNAIIGSEIEALSDQELQQVVQDHDVFARTTPEHKLRLVQAIQANGQIVGMTGDGVNDAPALKKADIGIAMGIKGTQVTKDAADMILADDNFATIAEAVQEGRRVYDNLKKTIFFALPTAFAQGLLVVIALLADIALPLTSIQILWLNMVTTITLSFALGFEPLAANAMKRPPRDPNERILNGYAIFRIVYVSLLIAGFGFAINEFLLMSGAPTAVIQTTLLNTIVFGQAFYMINCRDIIKFSINKSILKNRVLWISLVILVVLQILIVMVPALNFVLGTAAIGFGNLALAALSGLLIFVIVEVEKLVTRTFFN</sequence>
<dbReference type="SUPFAM" id="SSF81665">
    <property type="entry name" value="Calcium ATPase, transmembrane domain M"/>
    <property type="match status" value="1"/>
</dbReference>
<dbReference type="InterPro" id="IPR001757">
    <property type="entry name" value="P_typ_ATPase"/>
</dbReference>
<dbReference type="SFLD" id="SFLDG00002">
    <property type="entry name" value="C1.7:_P-type_atpase_like"/>
    <property type="match status" value="1"/>
</dbReference>
<dbReference type="SFLD" id="SFLDF00027">
    <property type="entry name" value="p-type_atpase"/>
    <property type="match status" value="1"/>
</dbReference>
<evidence type="ECO:0000256" key="8">
    <source>
        <dbReference type="ARBA" id="ARBA00022989"/>
    </source>
</evidence>
<dbReference type="SFLD" id="SFLDS00003">
    <property type="entry name" value="Haloacid_Dehalogenase"/>
    <property type="match status" value="1"/>
</dbReference>
<evidence type="ECO:0000256" key="5">
    <source>
        <dbReference type="ARBA" id="ARBA00022741"/>
    </source>
</evidence>
<gene>
    <name evidence="12" type="ORF">FEZ08_08915</name>
</gene>
<dbReference type="GO" id="GO:0006883">
    <property type="term" value="P:intracellular sodium ion homeostasis"/>
    <property type="evidence" value="ECO:0007669"/>
    <property type="project" value="TreeGrafter"/>
</dbReference>
<proteinExistence type="inferred from homology"/>
<dbReference type="InterPro" id="IPR008250">
    <property type="entry name" value="ATPase_P-typ_transduc_dom_A_sf"/>
</dbReference>
<dbReference type="InterPro" id="IPR023299">
    <property type="entry name" value="ATPase_P-typ_cyto_dom_N"/>
</dbReference>
<keyword evidence="4 10" id="KW-0812">Transmembrane</keyword>
<dbReference type="Proteomes" id="UP000306912">
    <property type="component" value="Unassembled WGS sequence"/>
</dbReference>
<dbReference type="InterPro" id="IPR044492">
    <property type="entry name" value="P_typ_ATPase_HD_dom"/>
</dbReference>
<dbReference type="GO" id="GO:0005391">
    <property type="term" value="F:P-type sodium:potassium-exchanging transporter activity"/>
    <property type="evidence" value="ECO:0007669"/>
    <property type="project" value="TreeGrafter"/>
</dbReference>
<evidence type="ECO:0000256" key="2">
    <source>
        <dbReference type="ARBA" id="ARBA00005675"/>
    </source>
</evidence>
<feature type="transmembrane region" description="Helical" evidence="10">
    <location>
        <begin position="746"/>
        <end position="764"/>
    </location>
</feature>
<feature type="transmembrane region" description="Helical" evidence="10">
    <location>
        <begin position="243"/>
        <end position="264"/>
    </location>
</feature>
<dbReference type="InterPro" id="IPR018303">
    <property type="entry name" value="ATPase_P-typ_P_site"/>
</dbReference>
<name>A0A5R8QA26_9FIRM</name>
<evidence type="ECO:0000256" key="10">
    <source>
        <dbReference type="SAM" id="Phobius"/>
    </source>
</evidence>
<dbReference type="GO" id="GO:0030007">
    <property type="term" value="P:intracellular potassium ion homeostasis"/>
    <property type="evidence" value="ECO:0007669"/>
    <property type="project" value="TreeGrafter"/>
</dbReference>
<keyword evidence="3" id="KW-1003">Cell membrane</keyword>
<comment type="subcellular location">
    <subcellularLocation>
        <location evidence="1">Cell membrane</location>
        <topology evidence="1">Multi-pass membrane protein</topology>
    </subcellularLocation>
</comment>
<dbReference type="PRINTS" id="PR00119">
    <property type="entry name" value="CATATPASE"/>
</dbReference>